<evidence type="ECO:0008006" key="3">
    <source>
        <dbReference type="Google" id="ProtNLM"/>
    </source>
</evidence>
<keyword evidence="2" id="KW-1185">Reference proteome</keyword>
<dbReference type="RefSeq" id="WP_207869552.1">
    <property type="nucleotide sequence ID" value="NZ_CP062222.1"/>
</dbReference>
<dbReference type="Proteomes" id="UP000663918">
    <property type="component" value="Chromosome"/>
</dbReference>
<dbReference type="KEGG" id="bgoe:IFJ75_16505"/>
<reference evidence="1" key="1">
    <citation type="submission" date="2020-09" db="EMBL/GenBank/DDBJ databases">
        <title>Brevundimonas sp. LVF2 isolated from a puddle in Goettingen, Germany.</title>
        <authorList>
            <person name="Friedrich I."/>
            <person name="Klassen A."/>
            <person name="Hannes N."/>
            <person name="Schneider D."/>
            <person name="Hertel R."/>
            <person name="Daniel R."/>
        </authorList>
    </citation>
    <scope>NUCLEOTIDE SEQUENCE</scope>
    <source>
        <strain evidence="1">LVF2</strain>
    </source>
</reference>
<organism evidence="1 2">
    <name type="scientific">Brevundimonas goettingensis</name>
    <dbReference type="NCBI Taxonomy" id="2774190"/>
    <lineage>
        <taxon>Bacteria</taxon>
        <taxon>Pseudomonadati</taxon>
        <taxon>Pseudomonadota</taxon>
        <taxon>Alphaproteobacteria</taxon>
        <taxon>Caulobacterales</taxon>
        <taxon>Caulobacteraceae</taxon>
        <taxon>Brevundimonas</taxon>
    </lineage>
</organism>
<evidence type="ECO:0000313" key="1">
    <source>
        <dbReference type="EMBL" id="QTC90816.1"/>
    </source>
</evidence>
<gene>
    <name evidence="1" type="ORF">IFJ75_16505</name>
</gene>
<sequence length="78" mass="9035">MNTVSLEREIRAYESMLPEIKREYGSVWAVISHEKLVSTFKAFSDAARFVNANCRDHQVLIRHTDQHNETAPFVEISN</sequence>
<dbReference type="EMBL" id="CP062222">
    <property type="protein sequence ID" value="QTC90816.1"/>
    <property type="molecule type" value="Genomic_DNA"/>
</dbReference>
<proteinExistence type="predicted"/>
<dbReference type="AlphaFoldDB" id="A0A975C3V2"/>
<protein>
    <recommendedName>
        <fullName evidence="3">DUF5678 domain-containing protein</fullName>
    </recommendedName>
</protein>
<accession>A0A975C3V2</accession>
<evidence type="ECO:0000313" key="2">
    <source>
        <dbReference type="Proteomes" id="UP000663918"/>
    </source>
</evidence>
<name>A0A975C3V2_9CAUL</name>